<feature type="region of interest" description="Disordered" evidence="1">
    <location>
        <begin position="169"/>
        <end position="191"/>
    </location>
</feature>
<evidence type="ECO:0000256" key="2">
    <source>
        <dbReference type="SAM" id="Phobius"/>
    </source>
</evidence>
<dbReference type="EMBL" id="JBHTAP010000001">
    <property type="protein sequence ID" value="MFC7235696.1"/>
    <property type="molecule type" value="Genomic_DNA"/>
</dbReference>
<gene>
    <name evidence="3" type="ORF">ACFQJ4_10255</name>
</gene>
<name>A0ABD5ZQ29_9EURY</name>
<keyword evidence="4" id="KW-1185">Reference proteome</keyword>
<feature type="region of interest" description="Disordered" evidence="1">
    <location>
        <begin position="82"/>
        <end position="101"/>
    </location>
</feature>
<keyword evidence="2" id="KW-0472">Membrane</keyword>
<organism evidence="3 4">
    <name type="scientific">Halosegnis marinus</name>
    <dbReference type="NCBI Taxonomy" id="3034023"/>
    <lineage>
        <taxon>Archaea</taxon>
        <taxon>Methanobacteriati</taxon>
        <taxon>Methanobacteriota</taxon>
        <taxon>Stenosarchaea group</taxon>
        <taxon>Halobacteria</taxon>
        <taxon>Halobacteriales</taxon>
        <taxon>Natronomonadaceae</taxon>
        <taxon>Halosegnis</taxon>
    </lineage>
</organism>
<dbReference type="InterPro" id="IPR012340">
    <property type="entry name" value="NA-bd_OB-fold"/>
</dbReference>
<evidence type="ECO:0000313" key="3">
    <source>
        <dbReference type="EMBL" id="MFC7235696.1"/>
    </source>
</evidence>
<dbReference type="Proteomes" id="UP001596398">
    <property type="component" value="Unassembled WGS sequence"/>
</dbReference>
<dbReference type="GeneID" id="79267393"/>
<feature type="transmembrane region" description="Helical" evidence="2">
    <location>
        <begin position="59"/>
        <end position="76"/>
    </location>
</feature>
<protein>
    <submittedName>
        <fullName evidence="3">NfeD family protein</fullName>
    </submittedName>
</protein>
<sequence>MVEILGLPLSLVLLLVGTGLMVAEALAPGAHFIVVGSALTVAGLVGLLVSPFLGPLTPFVLALVVLVAGGATLGAYRKLGVGQGGASSKTSDSDSLRGQVGRVTERVTASGGEVKLDDGGFNPYYRARSMDGEIAEGSEVIVLDPGGGNVLTVAAADASEDEIDRELRRAREQRAREEEEERERDGESEAA</sequence>
<dbReference type="RefSeq" id="WP_276233835.1">
    <property type="nucleotide sequence ID" value="NZ_CP119802.1"/>
</dbReference>
<comment type="caution">
    <text evidence="3">The sequence shown here is derived from an EMBL/GenBank/DDBJ whole genome shotgun (WGS) entry which is preliminary data.</text>
</comment>
<evidence type="ECO:0000256" key="1">
    <source>
        <dbReference type="SAM" id="MobiDB-lite"/>
    </source>
</evidence>
<accession>A0ABD5ZQ29</accession>
<feature type="transmembrane region" description="Helical" evidence="2">
    <location>
        <begin position="30"/>
        <end position="53"/>
    </location>
</feature>
<dbReference type="PANTHER" id="PTHR33507:SF3">
    <property type="entry name" value="INNER MEMBRANE PROTEIN YBBJ"/>
    <property type="match status" value="1"/>
</dbReference>
<reference evidence="3 4" key="1">
    <citation type="journal article" date="2019" name="Int. J. Syst. Evol. Microbiol.">
        <title>The Global Catalogue of Microorganisms (GCM) 10K type strain sequencing project: providing services to taxonomists for standard genome sequencing and annotation.</title>
        <authorList>
            <consortium name="The Broad Institute Genomics Platform"/>
            <consortium name="The Broad Institute Genome Sequencing Center for Infectious Disease"/>
            <person name="Wu L."/>
            <person name="Ma J."/>
        </authorList>
    </citation>
    <scope>NUCLEOTIDE SEQUENCE [LARGE SCALE GENOMIC DNA]</scope>
    <source>
        <strain evidence="3 4">DT85</strain>
    </source>
</reference>
<keyword evidence="2" id="KW-1133">Transmembrane helix</keyword>
<dbReference type="PANTHER" id="PTHR33507">
    <property type="entry name" value="INNER MEMBRANE PROTEIN YBBJ"/>
    <property type="match status" value="1"/>
</dbReference>
<proteinExistence type="predicted"/>
<keyword evidence="2" id="KW-0812">Transmembrane</keyword>
<dbReference type="AlphaFoldDB" id="A0ABD5ZQ29"/>
<feature type="transmembrane region" description="Helical" evidence="2">
    <location>
        <begin position="6"/>
        <end position="23"/>
    </location>
</feature>
<dbReference type="Gene3D" id="2.40.50.140">
    <property type="entry name" value="Nucleic acid-binding proteins"/>
    <property type="match status" value="1"/>
</dbReference>
<dbReference type="InterPro" id="IPR052165">
    <property type="entry name" value="Membrane_assoc_protease"/>
</dbReference>
<evidence type="ECO:0000313" key="4">
    <source>
        <dbReference type="Proteomes" id="UP001596398"/>
    </source>
</evidence>